<dbReference type="AlphaFoldDB" id="A0A1H9Y9W3"/>
<organism evidence="1 2">
    <name type="scientific">Nitrosospira multiformis</name>
    <dbReference type="NCBI Taxonomy" id="1231"/>
    <lineage>
        <taxon>Bacteria</taxon>
        <taxon>Pseudomonadati</taxon>
        <taxon>Pseudomonadota</taxon>
        <taxon>Betaproteobacteria</taxon>
        <taxon>Nitrosomonadales</taxon>
        <taxon>Nitrosomonadaceae</taxon>
        <taxon>Nitrosospira</taxon>
    </lineage>
</organism>
<name>A0A1H9Y9W3_9PROT</name>
<accession>A0A1H9Y9W3</accession>
<proteinExistence type="predicted"/>
<reference evidence="1 2" key="1">
    <citation type="submission" date="2016-10" db="EMBL/GenBank/DDBJ databases">
        <authorList>
            <person name="de Groot N.N."/>
        </authorList>
    </citation>
    <scope>NUCLEOTIDE SEQUENCE [LARGE SCALE GENOMIC DNA]</scope>
    <source>
        <strain evidence="1 2">Nl7</strain>
    </source>
</reference>
<dbReference type="EMBL" id="FOHI01000001">
    <property type="protein sequence ID" value="SES65216.1"/>
    <property type="molecule type" value="Genomic_DNA"/>
</dbReference>
<sequence>MICKQYCGFVTFASSERSAAGIVKPRGGSGGIEGFEPPVEDSQNQYDAVVVDVGSGRAGRDQIAQRFKEGIGIITG</sequence>
<protein>
    <submittedName>
        <fullName evidence="1">Uncharacterized protein</fullName>
    </submittedName>
</protein>
<evidence type="ECO:0000313" key="2">
    <source>
        <dbReference type="Proteomes" id="UP000183339"/>
    </source>
</evidence>
<dbReference type="Proteomes" id="UP000183339">
    <property type="component" value="Unassembled WGS sequence"/>
</dbReference>
<evidence type="ECO:0000313" key="1">
    <source>
        <dbReference type="EMBL" id="SES65216.1"/>
    </source>
</evidence>
<gene>
    <name evidence="1" type="ORF">SAMN05216412_101102</name>
</gene>